<protein>
    <submittedName>
        <fullName evidence="1">Uncharacterized protein</fullName>
    </submittedName>
</protein>
<reference evidence="1 2" key="1">
    <citation type="journal article" date="2019" name="Int. J. Syst. Evol. Microbiol.">
        <title>The Global Catalogue of Microorganisms (GCM) 10K type strain sequencing project: providing services to taxonomists for standard genome sequencing and annotation.</title>
        <authorList>
            <consortium name="The Broad Institute Genomics Platform"/>
            <consortium name="The Broad Institute Genome Sequencing Center for Infectious Disease"/>
            <person name="Wu L."/>
            <person name="Ma J."/>
        </authorList>
    </citation>
    <scope>NUCLEOTIDE SEQUENCE [LARGE SCALE GENOMIC DNA]</scope>
    <source>
        <strain evidence="1 2">JCM 1417</strain>
    </source>
</reference>
<dbReference type="Proteomes" id="UP001501047">
    <property type="component" value="Unassembled WGS sequence"/>
</dbReference>
<evidence type="ECO:0000313" key="2">
    <source>
        <dbReference type="Proteomes" id="UP001501047"/>
    </source>
</evidence>
<organism evidence="1 2">
    <name type="scientific">Clostridium subterminale</name>
    <dbReference type="NCBI Taxonomy" id="1550"/>
    <lineage>
        <taxon>Bacteria</taxon>
        <taxon>Bacillati</taxon>
        <taxon>Bacillota</taxon>
        <taxon>Clostridia</taxon>
        <taxon>Eubacteriales</taxon>
        <taxon>Clostridiaceae</taxon>
        <taxon>Clostridium</taxon>
    </lineage>
</organism>
<proteinExistence type="predicted"/>
<accession>A0ABN1KXZ3</accession>
<gene>
    <name evidence="1" type="ORF">GCM10008908_35510</name>
</gene>
<keyword evidence="2" id="KW-1185">Reference proteome</keyword>
<evidence type="ECO:0000313" key="1">
    <source>
        <dbReference type="EMBL" id="GAA0778484.1"/>
    </source>
</evidence>
<dbReference type="EMBL" id="BAAACI010000008">
    <property type="protein sequence ID" value="GAA0778484.1"/>
    <property type="molecule type" value="Genomic_DNA"/>
</dbReference>
<comment type="caution">
    <text evidence="1">The sequence shown here is derived from an EMBL/GenBank/DDBJ whole genome shotgun (WGS) entry which is preliminary data.</text>
</comment>
<name>A0ABN1KXZ3_CLOSU</name>
<sequence length="40" mass="4573">MRGFESGKSKLYSWKCFGYKHNEKGQLIIDGEQADMGFGE</sequence>
<dbReference type="RefSeq" id="WP_343827865.1">
    <property type="nucleotide sequence ID" value="NZ_BAAACI010000008.1"/>
</dbReference>